<dbReference type="Proteomes" id="UP001145072">
    <property type="component" value="Unassembled WGS sequence"/>
</dbReference>
<evidence type="ECO:0000313" key="3">
    <source>
        <dbReference type="Proteomes" id="UP001145072"/>
    </source>
</evidence>
<dbReference type="Gene3D" id="3.50.50.60">
    <property type="entry name" value="FAD/NAD(P)-binding domain"/>
    <property type="match status" value="1"/>
</dbReference>
<sequence length="274" mass="31011">MYGVRGGTYTIVEAFEKLARELGVQIITNTDVNHIVIEGKKAIGVDTIKGFIAGDEIIANIDALTVYEKMLPKSKRNKWTKREPSVSGYAMLLGVNKQYDQLVHHNVFFPENYQDEFISIFDRGEMPDDPTIYICYSGYSDPTMTKKQTSNLFVLVNAPYINEKTDWEQLREPLMEKILQKLEEKGLVDLRENIAYIQTMTPADIKRNTGAYQGAIYGMSSNNIQQAFSRIPNKANDYDHLWFVGGTAHPGGGTPIVTLSGKLVAEEIIRRYKK</sequence>
<evidence type="ECO:0000256" key="1">
    <source>
        <dbReference type="ARBA" id="ARBA00023002"/>
    </source>
</evidence>
<gene>
    <name evidence="2" type="ORF">NC661_17045</name>
</gene>
<evidence type="ECO:0000313" key="2">
    <source>
        <dbReference type="EMBL" id="MDC3422068.1"/>
    </source>
</evidence>
<dbReference type="PANTHER" id="PTHR43734">
    <property type="entry name" value="PHYTOENE DESATURASE"/>
    <property type="match status" value="1"/>
</dbReference>
<name>A0A9X3WNP2_9BACI</name>
<protein>
    <submittedName>
        <fullName evidence="2">NAD(P)/FAD-dependent oxidoreductase</fullName>
    </submittedName>
</protein>
<accession>A0A9X3WNP2</accession>
<dbReference type="GO" id="GO:0016491">
    <property type="term" value="F:oxidoreductase activity"/>
    <property type="evidence" value="ECO:0007669"/>
    <property type="project" value="UniProtKB-KW"/>
</dbReference>
<dbReference type="PANTHER" id="PTHR43734:SF7">
    <property type="entry name" value="4,4'-DIAPONEUROSPORENE OXYGENASE"/>
    <property type="match status" value="1"/>
</dbReference>
<dbReference type="InterPro" id="IPR036188">
    <property type="entry name" value="FAD/NAD-bd_sf"/>
</dbReference>
<keyword evidence="3" id="KW-1185">Reference proteome</keyword>
<dbReference type="EMBL" id="JAMQJZ010000016">
    <property type="protein sequence ID" value="MDC3422068.1"/>
    <property type="molecule type" value="Genomic_DNA"/>
</dbReference>
<reference evidence="2" key="1">
    <citation type="submission" date="2022-06" db="EMBL/GenBank/DDBJ databases">
        <title>Aquibacillus sp. a new bacterium isolated from soil saline samples.</title>
        <authorList>
            <person name="Galisteo C."/>
            <person name="De La Haba R."/>
            <person name="Sanchez-Porro C."/>
            <person name="Ventosa A."/>
        </authorList>
    </citation>
    <scope>NUCLEOTIDE SEQUENCE</scope>
    <source>
        <strain evidence="2">JCM 12387</strain>
    </source>
</reference>
<dbReference type="SUPFAM" id="SSF51905">
    <property type="entry name" value="FAD/NAD(P)-binding domain"/>
    <property type="match status" value="1"/>
</dbReference>
<organism evidence="2 3">
    <name type="scientific">Aquibacillus koreensis</name>
    <dbReference type="NCBI Taxonomy" id="279446"/>
    <lineage>
        <taxon>Bacteria</taxon>
        <taxon>Bacillati</taxon>
        <taxon>Bacillota</taxon>
        <taxon>Bacilli</taxon>
        <taxon>Bacillales</taxon>
        <taxon>Bacillaceae</taxon>
        <taxon>Aquibacillus</taxon>
    </lineage>
</organism>
<comment type="caution">
    <text evidence="2">The sequence shown here is derived from an EMBL/GenBank/DDBJ whole genome shotgun (WGS) entry which is preliminary data.</text>
</comment>
<keyword evidence="1" id="KW-0560">Oxidoreductase</keyword>
<dbReference type="AlphaFoldDB" id="A0A9X3WNP2"/>
<dbReference type="RefSeq" id="WP_259869276.1">
    <property type="nucleotide sequence ID" value="NZ_JAOALK010000037.1"/>
</dbReference>
<proteinExistence type="predicted"/>